<dbReference type="AlphaFoldDB" id="A0A1B4Y0C7"/>
<dbReference type="Gene3D" id="3.20.20.70">
    <property type="entry name" value="Aldolase class I"/>
    <property type="match status" value="1"/>
</dbReference>
<gene>
    <name evidence="4" type="primary">gltB_1</name>
    <name evidence="4" type="ORF">SHTP_1226</name>
</gene>
<name>A0A1B4Y0C7_MYCUL</name>
<comment type="similarity">
    <text evidence="1 2">Belongs to the glutamate synthase family.</text>
</comment>
<dbReference type="SUPFAM" id="SSF51395">
    <property type="entry name" value="FMN-linked oxidoreductases"/>
    <property type="match status" value="1"/>
</dbReference>
<dbReference type="GeneID" id="93435870"/>
<dbReference type="GO" id="GO:0006537">
    <property type="term" value="P:glutamate biosynthetic process"/>
    <property type="evidence" value="ECO:0007669"/>
    <property type="project" value="InterPro"/>
</dbReference>
<dbReference type="PANTHER" id="PTHR43819:SF1">
    <property type="entry name" value="ARCHAEAL-TYPE GLUTAMATE SYNTHASE [NADPH]"/>
    <property type="match status" value="1"/>
</dbReference>
<reference evidence="4 5" key="1">
    <citation type="submission" date="2016-08" db="EMBL/GenBank/DDBJ databases">
        <title>Complete genome sequence of Mycobacterium shinshuense, a subspecies of M. ulcerans.</title>
        <authorList>
            <person name="Yoshida M."/>
            <person name="Ogura Y."/>
            <person name="Hayashi T."/>
            <person name="Hoshino Y."/>
        </authorList>
    </citation>
    <scope>NUCLEOTIDE SEQUENCE [LARGE SCALE GENOMIC DNA]</scope>
    <source>
        <strain evidence="5">ATCC 33728</strain>
    </source>
</reference>
<evidence type="ECO:0000256" key="1">
    <source>
        <dbReference type="ARBA" id="ARBA00009716"/>
    </source>
</evidence>
<dbReference type="CDD" id="cd02808">
    <property type="entry name" value="GltS_FMN"/>
    <property type="match status" value="1"/>
</dbReference>
<proteinExistence type="inferred from homology"/>
<dbReference type="PANTHER" id="PTHR43819">
    <property type="entry name" value="ARCHAEAL-TYPE GLUTAMATE SYNTHASE [NADPH]"/>
    <property type="match status" value="1"/>
</dbReference>
<dbReference type="Pfam" id="PF01645">
    <property type="entry name" value="Glu_synthase"/>
    <property type="match status" value="1"/>
</dbReference>
<dbReference type="RefSeq" id="WP_096370094.1">
    <property type="nucleotide sequence ID" value="NZ_AP017624.1"/>
</dbReference>
<sequence>MKPRSVAAVLGGGMAGVAGWDLWQRRHAILRNFPIIGHLRFLLEAVGPELRQYIVTDNNEERPFSRDQRRWVYTSSKFTNRYFGFGTDNDLERAHNYPIIKHAAFPVSAPDGEPAHPDPAVALPAAKVLGGARGRAKAFRPSSLVKISGMSYGALGGAAISALNQGAGIAGALHTTGEGAVSPYHLNGGDLVWQIGTGYFGCRSDDGTFSLSRLIDRVAATPSIRAIEIKLSQGAKPGLGGMPPGAKVTADIAAIRGIPVGVDCKSPAGHSAFADIDGMLELVETIADATGLPVGIKSAVGEGLFWPQLAARMARTGRGVDFVTVDGGEGGTGAAPLVFSDHVALPFKWAFPRVFRAFAEEDLHHDVVFIGSAKLGIPENALLALAMGADMINVGRTAMFAIGCIQAQRCHTGRCPSGVATQSAWLQHGLDPALKAVRCANYLATLRFELLSLARACGYVHPALVPLQAIELLDVDLQTVQVDDLFGYQPGWGIPSPADVAAITALMTKASPPR</sequence>
<organism evidence="4 5">
    <name type="scientific">Mycobacterium ulcerans subsp. shinshuense</name>
    <dbReference type="NCBI Taxonomy" id="1124626"/>
    <lineage>
        <taxon>Bacteria</taxon>
        <taxon>Bacillati</taxon>
        <taxon>Actinomycetota</taxon>
        <taxon>Actinomycetes</taxon>
        <taxon>Mycobacteriales</taxon>
        <taxon>Mycobacteriaceae</taxon>
        <taxon>Mycobacterium</taxon>
        <taxon>Mycobacterium ulcerans group</taxon>
    </lineage>
</organism>
<protein>
    <submittedName>
        <fullName evidence="4">Glutamate synthase</fullName>
    </submittedName>
</protein>
<dbReference type="InterPro" id="IPR002932">
    <property type="entry name" value="Glu_synthdom"/>
</dbReference>
<dbReference type="PIRSF" id="PIRSF006429">
    <property type="entry name" value="GOGAT_lg_2"/>
    <property type="match status" value="1"/>
</dbReference>
<evidence type="ECO:0000256" key="2">
    <source>
        <dbReference type="PIRNR" id="PIRNR006429"/>
    </source>
</evidence>
<dbReference type="EMBL" id="AP017624">
    <property type="protein sequence ID" value="BAV40510.1"/>
    <property type="molecule type" value="Genomic_DNA"/>
</dbReference>
<feature type="domain" description="Glutamate synthase" evidence="3">
    <location>
        <begin position="142"/>
        <end position="459"/>
    </location>
</feature>
<dbReference type="InterPro" id="IPR024188">
    <property type="entry name" value="GltB"/>
</dbReference>
<accession>A0A1B4Y0C7</accession>
<dbReference type="GO" id="GO:0015930">
    <property type="term" value="F:glutamate synthase activity"/>
    <property type="evidence" value="ECO:0007669"/>
    <property type="project" value="InterPro"/>
</dbReference>
<evidence type="ECO:0000313" key="5">
    <source>
        <dbReference type="Proteomes" id="UP000218067"/>
    </source>
</evidence>
<evidence type="ECO:0000259" key="3">
    <source>
        <dbReference type="Pfam" id="PF01645"/>
    </source>
</evidence>
<dbReference type="InterPro" id="IPR013785">
    <property type="entry name" value="Aldolase_TIM"/>
</dbReference>
<dbReference type="Proteomes" id="UP000218067">
    <property type="component" value="Chromosome"/>
</dbReference>
<evidence type="ECO:0000313" key="4">
    <source>
        <dbReference type="EMBL" id="BAV40510.1"/>
    </source>
</evidence>